<reference evidence="1" key="1">
    <citation type="submission" date="2023-05" db="EMBL/GenBank/DDBJ databases">
        <authorList>
            <consortium name="ELIXIR-Norway"/>
        </authorList>
    </citation>
    <scope>NUCLEOTIDE SEQUENCE</scope>
</reference>
<sequence length="91" mass="10259">YTLLHYNQVSTAWLLLRMSEEAVKSSLAWIPRAWTPRLWRVRTRSGSGLFGSRGLASSCLSTFASESPPELAGGRPWPLALRSVEVMEMRH</sequence>
<proteinExistence type="predicted"/>
<evidence type="ECO:0000313" key="2">
    <source>
        <dbReference type="Proteomes" id="UP001162501"/>
    </source>
</evidence>
<protein>
    <submittedName>
        <fullName evidence="1">Uncharacterized protein</fullName>
    </submittedName>
</protein>
<dbReference type="Proteomes" id="UP001162501">
    <property type="component" value="Chromosome 15"/>
</dbReference>
<feature type="non-terminal residue" evidence="1">
    <location>
        <position position="1"/>
    </location>
</feature>
<gene>
    <name evidence="1" type="ORF">MRATA1EN22A_LOCUS5971</name>
</gene>
<accession>A0AC59YGL6</accession>
<reference evidence="1" key="2">
    <citation type="submission" date="2025-03" db="EMBL/GenBank/DDBJ databases">
        <authorList>
            <consortium name="ELIXIR-Norway"/>
            <consortium name="Elixir Norway"/>
        </authorList>
    </citation>
    <scope>NUCLEOTIDE SEQUENCE</scope>
</reference>
<name>A0AC59YGL6_RANTA</name>
<organism evidence="1 2">
    <name type="scientific">Rangifer tarandus platyrhynchus</name>
    <name type="common">Svalbard reindeer</name>
    <dbReference type="NCBI Taxonomy" id="3082113"/>
    <lineage>
        <taxon>Eukaryota</taxon>
        <taxon>Metazoa</taxon>
        <taxon>Chordata</taxon>
        <taxon>Craniata</taxon>
        <taxon>Vertebrata</taxon>
        <taxon>Euteleostomi</taxon>
        <taxon>Mammalia</taxon>
        <taxon>Eutheria</taxon>
        <taxon>Laurasiatheria</taxon>
        <taxon>Artiodactyla</taxon>
        <taxon>Ruminantia</taxon>
        <taxon>Pecora</taxon>
        <taxon>Cervidae</taxon>
        <taxon>Odocoileinae</taxon>
        <taxon>Rangifer</taxon>
    </lineage>
</organism>
<evidence type="ECO:0000313" key="1">
    <source>
        <dbReference type="EMBL" id="CAM9683163.1"/>
    </source>
</evidence>
<dbReference type="EMBL" id="OX596099">
    <property type="protein sequence ID" value="CAM9683163.1"/>
    <property type="molecule type" value="Genomic_DNA"/>
</dbReference>